<evidence type="ECO:0000256" key="1">
    <source>
        <dbReference type="ARBA" id="ARBA00004922"/>
    </source>
</evidence>
<dbReference type="EC" id="2.4.1.-" evidence="5"/>
<evidence type="ECO:0000313" key="7">
    <source>
        <dbReference type="EMBL" id="KAJ8037261.1"/>
    </source>
</evidence>
<dbReference type="InterPro" id="IPR055270">
    <property type="entry name" value="Glyco_tran_10_C"/>
</dbReference>
<dbReference type="GO" id="GO:0032580">
    <property type="term" value="C:Golgi cisterna membrane"/>
    <property type="evidence" value="ECO:0007669"/>
    <property type="project" value="UniProtKB-SubCell"/>
</dbReference>
<dbReference type="Pfam" id="PF00852">
    <property type="entry name" value="Glyco_transf_10"/>
    <property type="match status" value="1"/>
</dbReference>
<dbReference type="PANTHER" id="PTHR11929:SF145">
    <property type="entry name" value="ALPHA-(1,3)-FUCOSYLTRANSFERASE FUT-1"/>
    <property type="match status" value="1"/>
</dbReference>
<keyword evidence="8" id="KW-1185">Reference proteome</keyword>
<dbReference type="InterPro" id="IPR038577">
    <property type="entry name" value="GT10-like_C_sf"/>
</dbReference>
<feature type="domain" description="Fucosyltransferase C-terminal" evidence="6">
    <location>
        <begin position="63"/>
        <end position="238"/>
    </location>
</feature>
<dbReference type="OrthoDB" id="427096at2759"/>
<reference evidence="7" key="1">
    <citation type="submission" date="2021-10" db="EMBL/GenBank/DDBJ databases">
        <title>Tropical sea cucumber genome reveals ecological adaptation and Cuvierian tubules defense mechanism.</title>
        <authorList>
            <person name="Chen T."/>
        </authorList>
    </citation>
    <scope>NUCLEOTIDE SEQUENCE</scope>
    <source>
        <strain evidence="7">Nanhai2018</strain>
        <tissue evidence="7">Muscle</tissue>
    </source>
</reference>
<sequence length="267" mass="30949">MWIFSSRETGSNPSKLLSPDPQYLFHNWTISFGSDSDFPVPYGRYKEDVAEVPLNDKRNWAMGKTRLVAWIASNCNKTSWERTHFVKNLTNLIQVDTYGACGTHDCPRGTTKCWDIVYSYKFYLALENSECDDYITEKFWIQALQHNSVPIVYGTTRKDYEKVAPPNSFIHLSDFGSMTSLADRIKYLDKNDTAYNEYFNWKKRGSVEFFSEDDVPSTTELCAIVRKLKEIDEMKKTAKGRSLQIVSKVEEWVKCHHLPSPWTSVVK</sequence>
<keyword evidence="3 5" id="KW-0328">Glycosyltransferase</keyword>
<keyword evidence="5" id="KW-0812">Transmembrane</keyword>
<comment type="pathway">
    <text evidence="1">Protein modification; protein glycosylation.</text>
</comment>
<evidence type="ECO:0000256" key="4">
    <source>
        <dbReference type="ARBA" id="ARBA00022679"/>
    </source>
</evidence>
<dbReference type="EMBL" id="JAIZAY010000008">
    <property type="protein sequence ID" value="KAJ8037261.1"/>
    <property type="molecule type" value="Genomic_DNA"/>
</dbReference>
<evidence type="ECO:0000256" key="3">
    <source>
        <dbReference type="ARBA" id="ARBA00022676"/>
    </source>
</evidence>
<keyword evidence="5" id="KW-0472">Membrane</keyword>
<dbReference type="Gene3D" id="3.40.50.11660">
    <property type="entry name" value="Glycosyl transferase family 10, C-terminal domain"/>
    <property type="match status" value="1"/>
</dbReference>
<keyword evidence="5" id="KW-0333">Golgi apparatus</keyword>
<evidence type="ECO:0000313" key="8">
    <source>
        <dbReference type="Proteomes" id="UP001152320"/>
    </source>
</evidence>
<dbReference type="Proteomes" id="UP001152320">
    <property type="component" value="Chromosome 8"/>
</dbReference>
<dbReference type="PANTHER" id="PTHR11929">
    <property type="entry name" value="ALPHA- 1,3 -FUCOSYLTRANSFERASE"/>
    <property type="match status" value="1"/>
</dbReference>
<gene>
    <name evidence="7" type="ORF">HOLleu_18036</name>
</gene>
<organism evidence="7 8">
    <name type="scientific">Holothuria leucospilota</name>
    <name type="common">Black long sea cucumber</name>
    <name type="synonym">Mertensiothuria leucospilota</name>
    <dbReference type="NCBI Taxonomy" id="206669"/>
    <lineage>
        <taxon>Eukaryota</taxon>
        <taxon>Metazoa</taxon>
        <taxon>Echinodermata</taxon>
        <taxon>Eleutherozoa</taxon>
        <taxon>Echinozoa</taxon>
        <taxon>Holothuroidea</taxon>
        <taxon>Aspidochirotacea</taxon>
        <taxon>Aspidochirotida</taxon>
        <taxon>Holothuriidae</taxon>
        <taxon>Holothuria</taxon>
    </lineage>
</organism>
<accession>A0A9Q1H9I7</accession>
<dbReference type="GO" id="GO:0046920">
    <property type="term" value="F:alpha-(1-&gt;3)-fucosyltransferase activity"/>
    <property type="evidence" value="ECO:0007669"/>
    <property type="project" value="TreeGrafter"/>
</dbReference>
<protein>
    <recommendedName>
        <fullName evidence="5">Fucosyltransferase</fullName>
        <ecNumber evidence="5">2.4.1.-</ecNumber>
    </recommendedName>
</protein>
<dbReference type="FunFam" id="3.40.50.11660:FF:000010">
    <property type="entry name" value="Uncharacterized protein"/>
    <property type="match status" value="1"/>
</dbReference>
<comment type="subcellular location">
    <subcellularLocation>
        <location evidence="5">Golgi apparatus</location>
        <location evidence="5">Golgi stack membrane</location>
        <topology evidence="5">Single-pass type II membrane protein</topology>
    </subcellularLocation>
</comment>
<dbReference type="AlphaFoldDB" id="A0A9Q1H9I7"/>
<evidence type="ECO:0000256" key="2">
    <source>
        <dbReference type="ARBA" id="ARBA00008919"/>
    </source>
</evidence>
<dbReference type="InterPro" id="IPR001503">
    <property type="entry name" value="Glyco_trans_10"/>
</dbReference>
<comment type="caution">
    <text evidence="7">The sequence shown here is derived from an EMBL/GenBank/DDBJ whole genome shotgun (WGS) entry which is preliminary data.</text>
</comment>
<proteinExistence type="inferred from homology"/>
<comment type="similarity">
    <text evidence="2 5">Belongs to the glycosyltransferase 10 family.</text>
</comment>
<keyword evidence="4 5" id="KW-0808">Transferase</keyword>
<evidence type="ECO:0000256" key="5">
    <source>
        <dbReference type="RuleBase" id="RU003832"/>
    </source>
</evidence>
<evidence type="ECO:0000259" key="6">
    <source>
        <dbReference type="Pfam" id="PF00852"/>
    </source>
</evidence>
<name>A0A9Q1H9I7_HOLLE</name>
<dbReference type="SUPFAM" id="SSF53756">
    <property type="entry name" value="UDP-Glycosyltransferase/glycogen phosphorylase"/>
    <property type="match status" value="1"/>
</dbReference>